<dbReference type="PANTHER" id="PTHR30012:SF0">
    <property type="entry name" value="TYPE II SECRETION SYSTEM PROTEIN F-RELATED"/>
    <property type="match status" value="1"/>
</dbReference>
<evidence type="ECO:0000256" key="4">
    <source>
        <dbReference type="ARBA" id="ARBA00022692"/>
    </source>
</evidence>
<evidence type="ECO:0000256" key="1">
    <source>
        <dbReference type="ARBA" id="ARBA00004651"/>
    </source>
</evidence>
<dbReference type="GO" id="GO:0005886">
    <property type="term" value="C:plasma membrane"/>
    <property type="evidence" value="ECO:0007669"/>
    <property type="project" value="UniProtKB-SubCell"/>
</dbReference>
<evidence type="ECO:0000313" key="9">
    <source>
        <dbReference type="EMBL" id="QAT16689.1"/>
    </source>
</evidence>
<proteinExistence type="inferred from homology"/>
<gene>
    <name evidence="9" type="ORF">BU251_02550</name>
</gene>
<dbReference type="AlphaFoldDB" id="A0A410P3E6"/>
<comment type="subcellular location">
    <subcellularLocation>
        <location evidence="1">Cell membrane</location>
        <topology evidence="1">Multi-pass membrane protein</topology>
    </subcellularLocation>
</comment>
<evidence type="ECO:0000256" key="5">
    <source>
        <dbReference type="ARBA" id="ARBA00022989"/>
    </source>
</evidence>
<dbReference type="PANTHER" id="PTHR30012">
    <property type="entry name" value="GENERAL SECRETION PATHWAY PROTEIN"/>
    <property type="match status" value="1"/>
</dbReference>
<feature type="transmembrane region" description="Helical" evidence="7">
    <location>
        <begin position="359"/>
        <end position="384"/>
    </location>
</feature>
<accession>A0A410P3E6</accession>
<organism evidence="9 10">
    <name type="scientific">Velamenicoccus archaeovorus</name>
    <dbReference type="NCBI Taxonomy" id="1930593"/>
    <lineage>
        <taxon>Bacteria</taxon>
        <taxon>Pseudomonadati</taxon>
        <taxon>Candidatus Omnitrophota</taxon>
        <taxon>Candidatus Velamenicoccus</taxon>
    </lineage>
</organism>
<evidence type="ECO:0000313" key="10">
    <source>
        <dbReference type="Proteomes" id="UP000287243"/>
    </source>
</evidence>
<dbReference type="Gene3D" id="1.20.81.30">
    <property type="entry name" value="Type II secretion system (T2SS), domain F"/>
    <property type="match status" value="2"/>
</dbReference>
<evidence type="ECO:0000256" key="3">
    <source>
        <dbReference type="ARBA" id="ARBA00022475"/>
    </source>
</evidence>
<dbReference type="EMBL" id="CP019384">
    <property type="protein sequence ID" value="QAT16689.1"/>
    <property type="molecule type" value="Genomic_DNA"/>
</dbReference>
<comment type="similarity">
    <text evidence="2">Belongs to the GSP F family.</text>
</comment>
<dbReference type="InterPro" id="IPR003004">
    <property type="entry name" value="GspF/PilC"/>
</dbReference>
<dbReference type="RefSeq" id="WP_128699327.1">
    <property type="nucleotide sequence ID" value="NZ_CP019384.1"/>
</dbReference>
<dbReference type="KEGG" id="vai:BU251_02550"/>
<evidence type="ECO:0000256" key="7">
    <source>
        <dbReference type="SAM" id="Phobius"/>
    </source>
</evidence>
<sequence>MHYKYSVLSQTGNEISGTEQGSYQAIRDKLKNNNFHILSLEPDLIKSIEFYLKRKRIKAQALAELFEDLSNTLETGLSMNEAIMTLEESSVEPVLKEALSRINASLSRGASLTEAFSRTEVFPWQVLNMVRVGEKSGGLERVFRDLAGYFSREADFLRSLKGALVYPAVVFCLLVVVMFYVSFQVIPHLEALLPIKENACFATRLLLSLSHGLRYYWFMYLAVPVVLAFFYSRLKVSQVERIRDFYYRIPVLGPLIKDVAFSFLFSNLAILQRNGISVIEALSLVRDTSFDKFFAEKIAKVKDTVISGLSLWQALKRDAFFPKPVCSSIRKGEEMGNLDKYLESLADSYFKKVTRRIDALLGFIQPAFLMLCGLLLLFIVWAFVIPVYSNLSNIAGGNQILKGGG</sequence>
<dbReference type="Proteomes" id="UP000287243">
    <property type="component" value="Chromosome"/>
</dbReference>
<protein>
    <submittedName>
        <fullName evidence="9">Type IV fimbrial assembly protein PilC</fullName>
    </submittedName>
</protein>
<keyword evidence="6 7" id="KW-0472">Membrane</keyword>
<keyword evidence="10" id="KW-1185">Reference proteome</keyword>
<feature type="domain" description="Type II secretion system protein GspF" evidence="8">
    <location>
        <begin position="67"/>
        <end position="187"/>
    </location>
</feature>
<keyword evidence="3" id="KW-1003">Cell membrane</keyword>
<reference evidence="9 10" key="1">
    <citation type="submission" date="2017-01" db="EMBL/GenBank/DDBJ databases">
        <title>First insights into the biology of 'candidatus Vampirococcus archaeovorus'.</title>
        <authorList>
            <person name="Kizina J."/>
            <person name="Jordan S."/>
            <person name="Stueber K."/>
            <person name="Reinhardt R."/>
            <person name="Harder J."/>
        </authorList>
    </citation>
    <scope>NUCLEOTIDE SEQUENCE [LARGE SCALE GENOMIC DNA]</scope>
    <source>
        <strain evidence="9 10">LiM</strain>
    </source>
</reference>
<keyword evidence="5 7" id="KW-1133">Transmembrane helix</keyword>
<name>A0A410P3E6_VELA1</name>
<keyword evidence="4 7" id="KW-0812">Transmembrane</keyword>
<dbReference type="InterPro" id="IPR042094">
    <property type="entry name" value="T2SS_GspF_sf"/>
</dbReference>
<dbReference type="PRINTS" id="PR00812">
    <property type="entry name" value="BCTERIALGSPF"/>
</dbReference>
<evidence type="ECO:0000259" key="8">
    <source>
        <dbReference type="Pfam" id="PF00482"/>
    </source>
</evidence>
<dbReference type="Pfam" id="PF00482">
    <property type="entry name" value="T2SSF"/>
    <property type="match status" value="2"/>
</dbReference>
<feature type="domain" description="Type II secretion system protein GspF" evidence="8">
    <location>
        <begin position="266"/>
        <end position="386"/>
    </location>
</feature>
<evidence type="ECO:0000256" key="6">
    <source>
        <dbReference type="ARBA" id="ARBA00023136"/>
    </source>
</evidence>
<dbReference type="InterPro" id="IPR018076">
    <property type="entry name" value="T2SS_GspF_dom"/>
</dbReference>
<feature type="transmembrane region" description="Helical" evidence="7">
    <location>
        <begin position="163"/>
        <end position="183"/>
    </location>
</feature>
<dbReference type="OrthoDB" id="9805682at2"/>
<evidence type="ECO:0000256" key="2">
    <source>
        <dbReference type="ARBA" id="ARBA00005745"/>
    </source>
</evidence>
<feature type="transmembrane region" description="Helical" evidence="7">
    <location>
        <begin position="215"/>
        <end position="234"/>
    </location>
</feature>